<feature type="chain" id="PRO_5037780204" evidence="3">
    <location>
        <begin position="33"/>
        <end position="308"/>
    </location>
</feature>
<feature type="binding site" evidence="2">
    <location>
        <position position="223"/>
    </location>
    <ligand>
        <name>Co(2+)</name>
        <dbReference type="ChEBI" id="CHEBI:48828"/>
    </ligand>
</feature>
<comment type="caution">
    <text evidence="4">The sequence shown here is derived from an EMBL/GenBank/DDBJ whole genome shotgun (WGS) entry which is preliminary data.</text>
</comment>
<organism evidence="4 5">
    <name type="scientific">Collinsella ihumii</name>
    <dbReference type="NCBI Taxonomy" id="1720204"/>
    <lineage>
        <taxon>Bacteria</taxon>
        <taxon>Bacillati</taxon>
        <taxon>Actinomycetota</taxon>
        <taxon>Coriobacteriia</taxon>
        <taxon>Coriobacteriales</taxon>
        <taxon>Coriobacteriaceae</taxon>
        <taxon>Collinsella</taxon>
    </lineage>
</organism>
<dbReference type="Pfam" id="PF06180">
    <property type="entry name" value="CbiK"/>
    <property type="match status" value="1"/>
</dbReference>
<dbReference type="AlphaFoldDB" id="A0A921INC8"/>
<reference evidence="4" key="1">
    <citation type="journal article" date="2021" name="PeerJ">
        <title>Extensive microbial diversity within the chicken gut microbiome revealed by metagenomics and culture.</title>
        <authorList>
            <person name="Gilroy R."/>
            <person name="Ravi A."/>
            <person name="Getino M."/>
            <person name="Pursley I."/>
            <person name="Horton D.L."/>
            <person name="Alikhan N.F."/>
            <person name="Baker D."/>
            <person name="Gharbi K."/>
            <person name="Hall N."/>
            <person name="Watson M."/>
            <person name="Adriaenssens E.M."/>
            <person name="Foster-Nyarko E."/>
            <person name="Jarju S."/>
            <person name="Secka A."/>
            <person name="Antonio M."/>
            <person name="Oren A."/>
            <person name="Chaudhuri R.R."/>
            <person name="La Ragione R."/>
            <person name="Hildebrand F."/>
            <person name="Pallen M.J."/>
        </authorList>
    </citation>
    <scope>NUCLEOTIDE SEQUENCE</scope>
    <source>
        <strain evidence="4">ChiGjej2B2-7701</strain>
    </source>
</reference>
<accession>A0A921INC8</accession>
<feature type="active site" description="Proton acceptor" evidence="1">
    <location>
        <position position="192"/>
    </location>
</feature>
<dbReference type="SUPFAM" id="SSF53800">
    <property type="entry name" value="Chelatase"/>
    <property type="match status" value="1"/>
</dbReference>
<protein>
    <submittedName>
        <fullName evidence="4">Sirohydrochlorin cobaltochelatase</fullName>
    </submittedName>
</protein>
<dbReference type="PROSITE" id="PS51318">
    <property type="entry name" value="TAT"/>
    <property type="match status" value="1"/>
</dbReference>
<dbReference type="Proteomes" id="UP000746751">
    <property type="component" value="Unassembled WGS sequence"/>
</dbReference>
<dbReference type="GO" id="GO:0046872">
    <property type="term" value="F:metal ion binding"/>
    <property type="evidence" value="ECO:0007669"/>
    <property type="project" value="UniProtKB-KW"/>
</dbReference>
<proteinExistence type="predicted"/>
<evidence type="ECO:0000256" key="1">
    <source>
        <dbReference type="PIRSR" id="PIRSR033579-1"/>
    </source>
</evidence>
<dbReference type="EMBL" id="DYVF01000027">
    <property type="protein sequence ID" value="HJG30464.1"/>
    <property type="molecule type" value="Genomic_DNA"/>
</dbReference>
<gene>
    <name evidence="4" type="ORF">K8U80_03600</name>
</gene>
<keyword evidence="2" id="KW-0479">Metal-binding</keyword>
<dbReference type="GO" id="GO:0016852">
    <property type="term" value="F:sirohydrochlorin cobaltochelatase activity"/>
    <property type="evidence" value="ECO:0007669"/>
    <property type="project" value="InterPro"/>
</dbReference>
<feature type="signal peptide" evidence="3">
    <location>
        <begin position="1"/>
        <end position="32"/>
    </location>
</feature>
<evidence type="ECO:0000313" key="5">
    <source>
        <dbReference type="Proteomes" id="UP000746751"/>
    </source>
</evidence>
<dbReference type="GO" id="GO:0019251">
    <property type="term" value="P:anaerobic cobalamin biosynthetic process"/>
    <property type="evidence" value="ECO:0007669"/>
    <property type="project" value="InterPro"/>
</dbReference>
<keyword evidence="2" id="KW-0170">Cobalt</keyword>
<feature type="binding site" evidence="2">
    <location>
        <position position="255"/>
    </location>
    <ligand>
        <name>Co(2+)</name>
        <dbReference type="ChEBI" id="CHEBI:48828"/>
    </ligand>
</feature>
<evidence type="ECO:0000256" key="2">
    <source>
        <dbReference type="PIRSR" id="PIRSR033579-3"/>
    </source>
</evidence>
<evidence type="ECO:0000256" key="3">
    <source>
        <dbReference type="SAM" id="SignalP"/>
    </source>
</evidence>
<dbReference type="InterPro" id="IPR006311">
    <property type="entry name" value="TAT_signal"/>
</dbReference>
<reference evidence="4" key="2">
    <citation type="submission" date="2021-09" db="EMBL/GenBank/DDBJ databases">
        <authorList>
            <person name="Gilroy R."/>
        </authorList>
    </citation>
    <scope>NUCLEOTIDE SEQUENCE</scope>
    <source>
        <strain evidence="4">ChiGjej2B2-7701</strain>
    </source>
</reference>
<sequence>MVDQHLTRRALVGTAGAGALAAAAALAGCSSAGGEAGSSATSGSQGKPVILVVSFGTSYNASRHITIGAIEDAIREQYGHEYDVRRAFTADTIIDILKERDGIEIDNVEGALDRCVADGVKTLVVQPTHLMDGFEYTDLADALEEYADRFDATALGAPLLDAPKDFEAVAAALGDAMASYDDGQTAFVFMGHGTEADANADYATMQDTFTARGMGAYFVGTVEAEPTCEDVIAAVQAAGYSRAVLSPLMVVAGDHATNDMADTGDPESWASKFAAAGIETTCLLVGLGQYAAIDEIYVDHVESAIATL</sequence>
<feature type="binding site" evidence="2">
    <location>
        <position position="192"/>
    </location>
    <ligand>
        <name>Co(2+)</name>
        <dbReference type="ChEBI" id="CHEBI:48828"/>
    </ligand>
</feature>
<name>A0A921INC8_9ACTN</name>
<keyword evidence="3" id="KW-0732">Signal</keyword>
<dbReference type="InterPro" id="IPR010388">
    <property type="entry name" value="Anaerobic_Co-chelatase"/>
</dbReference>
<evidence type="ECO:0000313" key="4">
    <source>
        <dbReference type="EMBL" id="HJG30464.1"/>
    </source>
</evidence>
<dbReference type="Gene3D" id="3.40.50.1400">
    <property type="match status" value="2"/>
</dbReference>
<dbReference type="PIRSF" id="PIRSF033579">
    <property type="entry name" value="Anaer_Co_chel"/>
    <property type="match status" value="1"/>
</dbReference>